<dbReference type="PROSITE" id="PS50222">
    <property type="entry name" value="EF_HAND_2"/>
    <property type="match status" value="2"/>
</dbReference>
<sequence length="210" mass="23396">MSLTGVSQFPVHETVSLNVNSIHLTVLIVGLVEFLLLHILLDRKRISCLVSRFQSQLLSSDDHLKTRAYSTKEGDSGSSTTSNQEKSVDDQCVRRGEVEMILRSLGMLCHDGDQAGAKLIPARLDANDLINMFEERTPSLDEVKEAFDVFDSNRDGFIDAKELQKVLSALGLKEGSEMESCRRMIGAFDENGDGRIDFDEFVKFMENSSS</sequence>
<dbReference type="PANTHER" id="PTHR10891">
    <property type="entry name" value="EF-HAND CALCIUM-BINDING DOMAIN CONTAINING PROTEIN"/>
    <property type="match status" value="1"/>
</dbReference>
<reference evidence="7" key="2">
    <citation type="journal article" date="2024" name="Plant">
        <title>Genomic evolution and insights into agronomic trait innovations of Sesamum species.</title>
        <authorList>
            <person name="Miao H."/>
            <person name="Wang L."/>
            <person name="Qu L."/>
            <person name="Liu H."/>
            <person name="Sun Y."/>
            <person name="Le M."/>
            <person name="Wang Q."/>
            <person name="Wei S."/>
            <person name="Zheng Y."/>
            <person name="Lin W."/>
            <person name="Duan Y."/>
            <person name="Cao H."/>
            <person name="Xiong S."/>
            <person name="Wang X."/>
            <person name="Wei L."/>
            <person name="Li C."/>
            <person name="Ma Q."/>
            <person name="Ju M."/>
            <person name="Zhao R."/>
            <person name="Li G."/>
            <person name="Mu C."/>
            <person name="Tian Q."/>
            <person name="Mei H."/>
            <person name="Zhang T."/>
            <person name="Gao T."/>
            <person name="Zhang H."/>
        </authorList>
    </citation>
    <scope>NUCLEOTIDE SEQUENCE</scope>
    <source>
        <strain evidence="7">KEN8</strain>
    </source>
</reference>
<dbReference type="FunFam" id="1.10.238.10:FF:000003">
    <property type="entry name" value="Calmodulin A"/>
    <property type="match status" value="1"/>
</dbReference>
<dbReference type="PROSITE" id="PS00018">
    <property type="entry name" value="EF_HAND_1"/>
    <property type="match status" value="2"/>
</dbReference>
<evidence type="ECO:0000313" key="7">
    <source>
        <dbReference type="EMBL" id="KAL0332084.1"/>
    </source>
</evidence>
<dbReference type="SMART" id="SM00054">
    <property type="entry name" value="EFh"/>
    <property type="match status" value="2"/>
</dbReference>
<keyword evidence="2" id="KW-0677">Repeat</keyword>
<evidence type="ECO:0000259" key="6">
    <source>
        <dbReference type="PROSITE" id="PS50222"/>
    </source>
</evidence>
<dbReference type="InterPro" id="IPR018247">
    <property type="entry name" value="EF_Hand_1_Ca_BS"/>
</dbReference>
<keyword evidence="5" id="KW-0812">Transmembrane</keyword>
<dbReference type="SUPFAM" id="SSF47473">
    <property type="entry name" value="EF-hand"/>
    <property type="match status" value="1"/>
</dbReference>
<accession>A0AAW2MKQ0</accession>
<keyword evidence="1" id="KW-0479">Metal-binding</keyword>
<dbReference type="Gene3D" id="1.10.238.10">
    <property type="entry name" value="EF-hand"/>
    <property type="match status" value="1"/>
</dbReference>
<feature type="domain" description="EF-hand" evidence="6">
    <location>
        <begin position="176"/>
        <end position="210"/>
    </location>
</feature>
<dbReference type="Pfam" id="PF13499">
    <property type="entry name" value="EF-hand_7"/>
    <property type="match status" value="1"/>
</dbReference>
<dbReference type="PRINTS" id="PR01697">
    <property type="entry name" value="PARVALBUMIN"/>
</dbReference>
<protein>
    <submittedName>
        <fullName evidence="7">Calcium-binding protein CML46</fullName>
    </submittedName>
</protein>
<dbReference type="InterPro" id="IPR039647">
    <property type="entry name" value="EF_hand_pair_protein_CML-like"/>
</dbReference>
<reference evidence="7" key="1">
    <citation type="submission" date="2020-06" db="EMBL/GenBank/DDBJ databases">
        <authorList>
            <person name="Li T."/>
            <person name="Hu X."/>
            <person name="Zhang T."/>
            <person name="Song X."/>
            <person name="Zhang H."/>
            <person name="Dai N."/>
            <person name="Sheng W."/>
            <person name="Hou X."/>
            <person name="Wei L."/>
        </authorList>
    </citation>
    <scope>NUCLEOTIDE SEQUENCE</scope>
    <source>
        <strain evidence="7">KEN8</strain>
        <tissue evidence="7">Leaf</tissue>
    </source>
</reference>
<comment type="caution">
    <text evidence="7">The sequence shown here is derived from an EMBL/GenBank/DDBJ whole genome shotgun (WGS) entry which is preliminary data.</text>
</comment>
<feature type="domain" description="EF-hand" evidence="6">
    <location>
        <begin position="138"/>
        <end position="173"/>
    </location>
</feature>
<dbReference type="AlphaFoldDB" id="A0AAW2MKQ0"/>
<keyword evidence="5" id="KW-1133">Transmembrane helix</keyword>
<feature type="transmembrane region" description="Helical" evidence="5">
    <location>
        <begin position="20"/>
        <end position="41"/>
    </location>
</feature>
<dbReference type="CDD" id="cd00051">
    <property type="entry name" value="EFh"/>
    <property type="match status" value="1"/>
</dbReference>
<dbReference type="InterPro" id="IPR011992">
    <property type="entry name" value="EF-hand-dom_pair"/>
</dbReference>
<evidence type="ECO:0000256" key="4">
    <source>
        <dbReference type="SAM" id="MobiDB-lite"/>
    </source>
</evidence>
<organism evidence="7">
    <name type="scientific">Sesamum calycinum</name>
    <dbReference type="NCBI Taxonomy" id="2727403"/>
    <lineage>
        <taxon>Eukaryota</taxon>
        <taxon>Viridiplantae</taxon>
        <taxon>Streptophyta</taxon>
        <taxon>Embryophyta</taxon>
        <taxon>Tracheophyta</taxon>
        <taxon>Spermatophyta</taxon>
        <taxon>Magnoliopsida</taxon>
        <taxon>eudicotyledons</taxon>
        <taxon>Gunneridae</taxon>
        <taxon>Pentapetalae</taxon>
        <taxon>asterids</taxon>
        <taxon>lamiids</taxon>
        <taxon>Lamiales</taxon>
        <taxon>Pedaliaceae</taxon>
        <taxon>Sesamum</taxon>
    </lineage>
</organism>
<name>A0AAW2MKQ0_9LAMI</name>
<dbReference type="GO" id="GO:0005509">
    <property type="term" value="F:calcium ion binding"/>
    <property type="evidence" value="ECO:0007669"/>
    <property type="project" value="InterPro"/>
</dbReference>
<dbReference type="EMBL" id="JACGWM010000013">
    <property type="protein sequence ID" value="KAL0332084.1"/>
    <property type="molecule type" value="Genomic_DNA"/>
</dbReference>
<feature type="region of interest" description="Disordered" evidence="4">
    <location>
        <begin position="69"/>
        <end position="90"/>
    </location>
</feature>
<keyword evidence="3" id="KW-0106">Calcium</keyword>
<evidence type="ECO:0000256" key="5">
    <source>
        <dbReference type="SAM" id="Phobius"/>
    </source>
</evidence>
<gene>
    <name evidence="7" type="ORF">Scaly_2109900</name>
</gene>
<evidence type="ECO:0000256" key="1">
    <source>
        <dbReference type="ARBA" id="ARBA00022723"/>
    </source>
</evidence>
<keyword evidence="5" id="KW-0472">Membrane</keyword>
<feature type="compositionally biased region" description="Polar residues" evidence="4">
    <location>
        <begin position="76"/>
        <end position="85"/>
    </location>
</feature>
<evidence type="ECO:0000256" key="2">
    <source>
        <dbReference type="ARBA" id="ARBA00022737"/>
    </source>
</evidence>
<dbReference type="InterPro" id="IPR002048">
    <property type="entry name" value="EF_hand_dom"/>
</dbReference>
<proteinExistence type="predicted"/>
<evidence type="ECO:0000256" key="3">
    <source>
        <dbReference type="ARBA" id="ARBA00022837"/>
    </source>
</evidence>